<evidence type="ECO:0008006" key="3">
    <source>
        <dbReference type="Google" id="ProtNLM"/>
    </source>
</evidence>
<sequence length="251" mass="27316">MEISIRALAPHNCSHVEAGAAASIFWELPPAAEPEDAAFDKQVWMQRVLMEWGICGYTALVGTGDAGTHMVPAATVFFAPASYMQGVEQLPSGPVSPDAILLSAVHVALPYMGLYLEHQLIDAVLTEAHRRGIKAVEAFARLEVEDRTGEAGYEPESYKGWEAPLETHSGDPVADRLSVAPMLSAEILEAEGFEVVHQHPEFPRYRAEIASAAGVFAMFAEDDHAEVNGPEEFYTVTGGGRMRKAVRVLRR</sequence>
<evidence type="ECO:0000313" key="1">
    <source>
        <dbReference type="EMBL" id="HIW95125.1"/>
    </source>
</evidence>
<organism evidence="1 2">
    <name type="scientific">Candidatus Corynebacterium gallistercoris</name>
    <dbReference type="NCBI Taxonomy" id="2838530"/>
    <lineage>
        <taxon>Bacteria</taxon>
        <taxon>Bacillati</taxon>
        <taxon>Actinomycetota</taxon>
        <taxon>Actinomycetes</taxon>
        <taxon>Mycobacteriales</taxon>
        <taxon>Corynebacteriaceae</taxon>
        <taxon>Corynebacterium</taxon>
    </lineage>
</organism>
<dbReference type="AlphaFoldDB" id="A0A9D1RWV9"/>
<reference evidence="1" key="1">
    <citation type="journal article" date="2021" name="PeerJ">
        <title>Extensive microbial diversity within the chicken gut microbiome revealed by metagenomics and culture.</title>
        <authorList>
            <person name="Gilroy R."/>
            <person name="Ravi A."/>
            <person name="Getino M."/>
            <person name="Pursley I."/>
            <person name="Horton D.L."/>
            <person name="Alikhan N.F."/>
            <person name="Baker D."/>
            <person name="Gharbi K."/>
            <person name="Hall N."/>
            <person name="Watson M."/>
            <person name="Adriaenssens E.M."/>
            <person name="Foster-Nyarko E."/>
            <person name="Jarju S."/>
            <person name="Secka A."/>
            <person name="Antonio M."/>
            <person name="Oren A."/>
            <person name="Chaudhuri R.R."/>
            <person name="La Ragione R."/>
            <person name="Hildebrand F."/>
            <person name="Pallen M.J."/>
        </authorList>
    </citation>
    <scope>NUCLEOTIDE SEQUENCE</scope>
    <source>
        <strain evidence="1">4376</strain>
    </source>
</reference>
<reference evidence="1" key="2">
    <citation type="submission" date="2021-04" db="EMBL/GenBank/DDBJ databases">
        <authorList>
            <person name="Gilroy R."/>
        </authorList>
    </citation>
    <scope>NUCLEOTIDE SEQUENCE</scope>
    <source>
        <strain evidence="1">4376</strain>
    </source>
</reference>
<name>A0A9D1RWV9_9CORY</name>
<dbReference type="Proteomes" id="UP000824189">
    <property type="component" value="Unassembled WGS sequence"/>
</dbReference>
<evidence type="ECO:0000313" key="2">
    <source>
        <dbReference type="Proteomes" id="UP000824189"/>
    </source>
</evidence>
<dbReference type="EMBL" id="DXFZ01000019">
    <property type="protein sequence ID" value="HIW95125.1"/>
    <property type="molecule type" value="Genomic_DNA"/>
</dbReference>
<accession>A0A9D1RWV9</accession>
<protein>
    <recommendedName>
        <fullName evidence="3">GNAT family N-acetyltransferase</fullName>
    </recommendedName>
</protein>
<proteinExistence type="predicted"/>
<comment type="caution">
    <text evidence="1">The sequence shown here is derived from an EMBL/GenBank/DDBJ whole genome shotgun (WGS) entry which is preliminary data.</text>
</comment>
<gene>
    <name evidence="1" type="ORF">H9867_01350</name>
</gene>